<dbReference type="AlphaFoldDB" id="A0A1H2LJ71"/>
<dbReference type="EMBL" id="LT629791">
    <property type="protein sequence ID" value="SDU80854.1"/>
    <property type="molecule type" value="Genomic_DNA"/>
</dbReference>
<dbReference type="Proteomes" id="UP000182977">
    <property type="component" value="Chromosome I"/>
</dbReference>
<name>A0A1H2LJ71_9ACTN</name>
<dbReference type="STRING" id="419479.SAMN04488563_6232"/>
<evidence type="ECO:0000313" key="2">
    <source>
        <dbReference type="Proteomes" id="UP000182977"/>
    </source>
</evidence>
<sequence length="47" mass="5024">MSSLGVAELGVPLLPIFLAARVRLKSAPLWCFFAVLPGLDLTRTLAV</sequence>
<evidence type="ECO:0000313" key="1">
    <source>
        <dbReference type="EMBL" id="SDU80854.1"/>
    </source>
</evidence>
<accession>A0A1H2LJ71</accession>
<protein>
    <submittedName>
        <fullName evidence="1">Uncharacterized protein</fullName>
    </submittedName>
</protein>
<proteinExistence type="predicted"/>
<reference evidence="2" key="1">
    <citation type="submission" date="2016-10" db="EMBL/GenBank/DDBJ databases">
        <authorList>
            <person name="Varghese N."/>
            <person name="Submissions S."/>
        </authorList>
    </citation>
    <scope>NUCLEOTIDE SEQUENCE [LARGE SCALE GENOMIC DNA]</scope>
    <source>
        <strain evidence="2">DSM 45079</strain>
    </source>
</reference>
<keyword evidence="2" id="KW-1185">Reference proteome</keyword>
<gene>
    <name evidence="1" type="ORF">SAMN04488563_6232</name>
</gene>
<organism evidence="1 2">
    <name type="scientific">Jiangella alkaliphila</name>
    <dbReference type="NCBI Taxonomy" id="419479"/>
    <lineage>
        <taxon>Bacteria</taxon>
        <taxon>Bacillati</taxon>
        <taxon>Actinomycetota</taxon>
        <taxon>Actinomycetes</taxon>
        <taxon>Jiangellales</taxon>
        <taxon>Jiangellaceae</taxon>
        <taxon>Jiangella</taxon>
    </lineage>
</organism>